<sequence>MSVFLINSSGITFGPTGVVNVGSLIASTLDLSPADFAADVAAGRFAFAGSGSGDIKVAGGARLFAIGSAAAGLGNLVLLGAKVAVGRDSGGTAPTLVARNGVDPDAATIAAPTGDDGDVALIAADDVTVEMGTGSPLSIAIAKGTAVEGAFKVDGSIAGRNVTLALATRGGVTDTLLSVAGMTTATGAASTDRGVVLTAGRGVTGAVTLAPAVPADIDTAGAVRTTAQTDSRSGLAIAAAGDVTVAAISASPMTKAVDVADDYAVTGSAVTLGVVGTLTEQSAGGAMTIEATGGNIIGRAGLTLRAGPGAALTLATSGTSGGDIDFATGTALIAKPTTGTTPARGAVQVRSRDAANLVTLGTVNAGSLLGAVGTTGFTTGITRTSAITVGDVTLAAPLAGAHATLKLDAGTAALETGTLDAATITLNAGDLTLGGITAGGQVTLTGDGVLDAGGIAGVTGLTIDRSGSVALAGVTASGNILVGQTPATRPTTITTTGSLTATGTGNIRLTGTDAATIQGAVSATGDYAVTGSAVTLGTVGTPTEQSAGGAVTIEATGSDITGRAGLTLQSNRTGAGTAPLTIVASAAGGGTIDFTGAALQGGNARQSAVRIAPGGSASIVTLGDVSASALQGDIVAGVYQNGITRDATLRFGTLDLATSLVATSNMGDIRLGGAMLGTGQGITLSAANGALVLPTTLSASGAIRLTAGADVTTGSIASTGATLRIDTGGNILSATSLTGATGLMIGAGAVTLGSGSGGTGALEITADTLDGGGTTARTGLTTDATMTLVLSGAARLGTLTAGSIDGAASEIDLTGATATGDILLNAGGLLSFGTVTGTGTADLIAGGALTGTAASGVARITARGLSADVGGLGSTNGAVSLATTGGDARLGTASAGTSVDVAATGGAASVTGTVEAGGNYTVSGTGVTLGAGAATIFQAADGAVTVTATNGMLAAGSGLSLRANADTSGAEALTLVTDGGTGGDIAFAGGLQAGPSIGAGSTLTVRSRNLANAVTLGDIVAQRLTGAADGAADETGLRRTGTIRTGAVALGQSLVLNGGGTVDTGAVSAGAIDLTAQGTLTATSLTANSRAIILSGSGDTIVTGAVVADDAGADIRIDRDGIARFGSLSAGQDLLIGQAGTLPTTLNVTGTTRAGRDVTIATGGAQTYTGAVTANLAATLTGATLVLDGGIAATTGALTLEAEAGDLTLATLDAGTDATLIASGTARVTGEVDLIGDYMVTGASVVLGTAGTPVTHAAGRAVTITATGGTLTGASGLTLRSGPTAALMLATTGTSGGDIALAGTTLSTGGTGNRGAVLVRSRDALNIVTLGTVNAGSLLGAVGGAAFTTGIARTAAITVADVTLAGAPTSTDTTLRLDAGSAALVTGTLSAPTITLNAGDLTLGGVTGSGQVTLTGSGILDAGGIAGVTGLAIDRGGSMTLAGVTAGGDILIGQTPAARPTTITTTGALTATTGAIRLASSGAQNLAGAITVGDDATIASGGALTLGTLNAGGTATLTGAGLTATSLTAGNLTATSGIDVMIGAHTTNVGGATIAGTGTVSIGGIASIAGDYRVSGASVILGSTTRAGAVVLTGTGTLDAAAMSGIASLSVDRGGSVALAGVSASGNIQVGQTTRPATITTTGALTSAGGAIRLTSSGAQILGGAIGANGAVMLAGRSIAAGSISSMTGAIGASATGSAQVANASSAGDTIVTAGGLASVTGSVDSGADYRVTGSGVILGDGGTVTTQGARGSVRLLSTSGTIAGGSGLTLQGDRAGTGTGMLVLDGAGGITFDPAALLLGGTGTGTGDIGLHTGSGAGIALGTVTARRLTGADSAGALTATLLASGTLDLAGTVTTTATLNASAAGTITTRRIDVTGVDGDLILASTGTTADLLARGPLTATRDIGLTANRDLGFTTVLAGRGAGATATTGALTGTALTGATIARAVAAGAVSLTTLAAQTRAEARGATVTLTDAGTVNGLLTLSATAGGLTATSAVSTGGVVALSGAGDIALGSASAGSDLTIVGARDVGGIASGTRTTLSAGRDIIASARGTMRGTTFTAGRDLVLTPGALNLLAGSVTGGSATISAGSAAIGALTVGDATITTTGDAALGRIDSSGNSDSGDLAISAGGRIDGGSGIRSTLTAGRNLTLAAGGAALLGLVGVGGQAALRTASLDLSTLTANAASITATAGDALAGSLTTTGALDYSASGLVKISMASAGGLASIAGRSVDLTKLSANTASITATAGDAIAGSLTTTGGLRLMTADALTADMLNVAGRLVARGGSVTIAGTAAGSADIASTAGLLDLTRLTTGGSATLDATGSINFGMISAGGTLTASATRDIIGRDEATLTSTTGAVMISTKGVGDSGGTIRLNAITAATDLTVTGRQIAVTNAIAYEGSATLSVEGHEGATTTGTVVDRVEAGKAATLSASRGTNAPASASNGAIRLGSATARGGTLRLSADGDLRGLEPTIGDGDPTGTALTATGAIAATIGGIAELSVVRAGGDLSIDAGELRLVTAKANGAMRATTGNSATIGSVIADSVAITTRTGALNVTSARATDALALTSGTDLSLEDGIAGGPATLTATGTGRVTGLQARNATIVGNTLLLGRIATSAALTATSGAGGAMIGTVTTGTTASFASDDALAIGTVASDGAIVATALGTLTADSLTSGLATNLTAQATAIRALSTGDALDVRNGIGALAIGESTIGTVARITTIGDARVDTLTAGGDLTLIGQHDATLGTIASTGGAAALSTAVKLTVTGLSAARSLAVAARSATIGTAAAGEDVSLSAASGDLSLASLTAGKSTITATESARIYGAVEVTGELRVRAGTIALGTPGANIRQRAAGFSLTANNGSITGLGALTLSAGGVGMALTATGLAGAIDLAATTALDSGGILAIETAGTATLGSIGNRGSTVTVSASDIALAGSISADTITLVNRSPARTTRLGDLPVDNEKEFGGRSAARFDLTTAEIGRLAADQVIINAQTGPVTIGDVALPIDSGRTLFQIRTSGRMDVLGRFEATGSSVARTIVLGGGADNDTRASLLRVAASAGAGGRLLVGNGTLDMRADAVGVGLDRGFLDAIGLDGSSPSRDVAVRYVSQSGSGLYDASQASSLGSYSDPLIVQAGRLIVRYGDFALFQNTGVPGTTSGVVVGGIGQQQSLQLFAAAPVNAVALFGSINGVTGNAASLLPSSAVVVGDGVLRANSRLNGCLIGSDVCTTMAVTRPTFNSFDRSRLTVFHSGAVVSPSTNPIIISKEEALLPELYEIEASTSNKISLLHSTTICSPEDKPCAVDRRY</sequence>
<name>A0A7X0JBR8_9SPHN</name>
<organism evidence="1 2">
    <name type="scientific">Sphingomonas endophytica</name>
    <dbReference type="NCBI Taxonomy" id="869719"/>
    <lineage>
        <taxon>Bacteria</taxon>
        <taxon>Pseudomonadati</taxon>
        <taxon>Pseudomonadota</taxon>
        <taxon>Alphaproteobacteria</taxon>
        <taxon>Sphingomonadales</taxon>
        <taxon>Sphingomonadaceae</taxon>
        <taxon>Sphingomonas</taxon>
    </lineage>
</organism>
<accession>A0A7X0JBR8</accession>
<reference evidence="1 2" key="2">
    <citation type="submission" date="2020-08" db="EMBL/GenBank/DDBJ databases">
        <authorList>
            <person name="Partida-Martinez L."/>
            <person name="Huntemann M."/>
            <person name="Clum A."/>
            <person name="Wang J."/>
            <person name="Palaniappan K."/>
            <person name="Ritter S."/>
            <person name="Chen I.-M."/>
            <person name="Stamatis D."/>
            <person name="Reddy T."/>
            <person name="O'Malley R."/>
            <person name="Daum C."/>
            <person name="Shapiro N."/>
            <person name="Ivanova N."/>
            <person name="Kyrpides N."/>
            <person name="Woyke T."/>
        </authorList>
    </citation>
    <scope>NUCLEOTIDE SEQUENCE [LARGE SCALE GENOMIC DNA]</scope>
    <source>
        <strain evidence="1 2">AS3.13</strain>
    </source>
</reference>
<dbReference type="Gene3D" id="2.160.20.10">
    <property type="entry name" value="Single-stranded right-handed beta-helix, Pectin lyase-like"/>
    <property type="match status" value="1"/>
</dbReference>
<gene>
    <name evidence="1" type="ORF">F4693_000652</name>
</gene>
<proteinExistence type="predicted"/>
<evidence type="ECO:0008006" key="3">
    <source>
        <dbReference type="Google" id="ProtNLM"/>
    </source>
</evidence>
<reference evidence="1 2" key="1">
    <citation type="submission" date="2020-08" db="EMBL/GenBank/DDBJ databases">
        <title>The Agave Microbiome: Exploring the role of microbial communities in plant adaptations to desert environments.</title>
        <authorList>
            <person name="Partida-Martinez L.P."/>
        </authorList>
    </citation>
    <scope>NUCLEOTIDE SEQUENCE [LARGE SCALE GENOMIC DNA]</scope>
    <source>
        <strain evidence="1 2">AS3.13</strain>
    </source>
</reference>
<dbReference type="InterPro" id="IPR012334">
    <property type="entry name" value="Pectin_lyas_fold"/>
</dbReference>
<dbReference type="EMBL" id="JACHBT010000003">
    <property type="protein sequence ID" value="MBB6503697.1"/>
    <property type="molecule type" value="Genomic_DNA"/>
</dbReference>
<dbReference type="Proteomes" id="UP000522313">
    <property type="component" value="Unassembled WGS sequence"/>
</dbReference>
<evidence type="ECO:0000313" key="2">
    <source>
        <dbReference type="Proteomes" id="UP000522313"/>
    </source>
</evidence>
<evidence type="ECO:0000313" key="1">
    <source>
        <dbReference type="EMBL" id="MBB6503697.1"/>
    </source>
</evidence>
<comment type="caution">
    <text evidence="1">The sequence shown here is derived from an EMBL/GenBank/DDBJ whole genome shotgun (WGS) entry which is preliminary data.</text>
</comment>
<protein>
    <recommendedName>
        <fullName evidence="3">Autotransporter domain-containing protein</fullName>
    </recommendedName>
</protein>